<proteinExistence type="predicted"/>
<evidence type="ECO:0000313" key="3">
    <source>
        <dbReference type="Proteomes" id="UP000241769"/>
    </source>
</evidence>
<accession>A0A2P6NMI0</accession>
<dbReference type="PANTHER" id="PTHR47668:SF1">
    <property type="entry name" value="DIENELACTONE HYDROLASE DOMAIN-CONTAINING PROTEIN-RELATED"/>
    <property type="match status" value="1"/>
</dbReference>
<protein>
    <recommendedName>
        <fullName evidence="1">Dienelactone hydrolase domain-containing protein</fullName>
    </recommendedName>
</protein>
<organism evidence="2 3">
    <name type="scientific">Planoprotostelium fungivorum</name>
    <dbReference type="NCBI Taxonomy" id="1890364"/>
    <lineage>
        <taxon>Eukaryota</taxon>
        <taxon>Amoebozoa</taxon>
        <taxon>Evosea</taxon>
        <taxon>Variosea</taxon>
        <taxon>Cavosteliida</taxon>
        <taxon>Cavosteliaceae</taxon>
        <taxon>Planoprotostelium</taxon>
    </lineage>
</organism>
<gene>
    <name evidence="2" type="ORF">PROFUN_07122</name>
</gene>
<dbReference type="InterPro" id="IPR002925">
    <property type="entry name" value="Dienelactn_hydro"/>
</dbReference>
<evidence type="ECO:0000259" key="1">
    <source>
        <dbReference type="Pfam" id="PF01738"/>
    </source>
</evidence>
<feature type="domain" description="Dienelactone hydrolase" evidence="1">
    <location>
        <begin position="54"/>
        <end position="268"/>
    </location>
</feature>
<dbReference type="OrthoDB" id="17560at2759"/>
<dbReference type="PANTHER" id="PTHR47668">
    <property type="entry name" value="DIENELACTONE HYDROLASE FAMILY PROTEIN (AFU_ORTHOLOGUE AFUA_6G01940)"/>
    <property type="match status" value="1"/>
</dbReference>
<dbReference type="Gene3D" id="3.40.50.1820">
    <property type="entry name" value="alpha/beta hydrolase"/>
    <property type="match status" value="1"/>
</dbReference>
<evidence type="ECO:0000313" key="2">
    <source>
        <dbReference type="EMBL" id="PRP85175.1"/>
    </source>
</evidence>
<sequence length="270" mass="30215">MLKIHQTRHALQHLKTHRQHRKMTTSSACCDIPPVTTHDYQPKGKYEQLGSYKTYVTGDKTSGRALLCAYDIFGFFPQTIQGADILASQGFYVTMPDFFHGKPYPLDQAPPKNDEQKQNYKDFFATTANVEENVKQAAKLGEELKKQGLNKIGIYGYCWGGKIAVLSAGQGSPFHAAAQIHPAMVDANDGKKVTIPVASFISKDEPEEAVQEFHKNVASNSDIASKSVWKRYPTVHHGWAAARGKLDDAENKKQYEDVYRQLSSFFKANL</sequence>
<dbReference type="SUPFAM" id="SSF53474">
    <property type="entry name" value="alpha/beta-Hydrolases"/>
    <property type="match status" value="1"/>
</dbReference>
<dbReference type="EMBL" id="MDYQ01000049">
    <property type="protein sequence ID" value="PRP85175.1"/>
    <property type="molecule type" value="Genomic_DNA"/>
</dbReference>
<dbReference type="InterPro" id="IPR029058">
    <property type="entry name" value="AB_hydrolase_fold"/>
</dbReference>
<dbReference type="STRING" id="1890364.A0A2P6NMI0"/>
<keyword evidence="3" id="KW-1185">Reference proteome</keyword>
<dbReference type="Proteomes" id="UP000241769">
    <property type="component" value="Unassembled WGS sequence"/>
</dbReference>
<comment type="caution">
    <text evidence="2">The sequence shown here is derived from an EMBL/GenBank/DDBJ whole genome shotgun (WGS) entry which is preliminary data.</text>
</comment>
<reference evidence="2 3" key="1">
    <citation type="journal article" date="2018" name="Genome Biol. Evol.">
        <title>Multiple Roots of Fruiting Body Formation in Amoebozoa.</title>
        <authorList>
            <person name="Hillmann F."/>
            <person name="Forbes G."/>
            <person name="Novohradska S."/>
            <person name="Ferling I."/>
            <person name="Riege K."/>
            <person name="Groth M."/>
            <person name="Westermann M."/>
            <person name="Marz M."/>
            <person name="Spaller T."/>
            <person name="Winckler T."/>
            <person name="Schaap P."/>
            <person name="Glockner G."/>
        </authorList>
    </citation>
    <scope>NUCLEOTIDE SEQUENCE [LARGE SCALE GENOMIC DNA]</scope>
    <source>
        <strain evidence="2 3">Jena</strain>
    </source>
</reference>
<dbReference type="GO" id="GO:0016787">
    <property type="term" value="F:hydrolase activity"/>
    <property type="evidence" value="ECO:0007669"/>
    <property type="project" value="InterPro"/>
</dbReference>
<dbReference type="AlphaFoldDB" id="A0A2P6NMI0"/>
<name>A0A2P6NMI0_9EUKA</name>
<dbReference type="Pfam" id="PF01738">
    <property type="entry name" value="DLH"/>
    <property type="match status" value="1"/>
</dbReference>
<dbReference type="InParanoid" id="A0A2P6NMI0"/>